<dbReference type="Proteomes" id="UP000688137">
    <property type="component" value="Unassembled WGS sequence"/>
</dbReference>
<gene>
    <name evidence="1" type="ORF">PPRIM_AZ9-3.1.T0840075</name>
</gene>
<protein>
    <submittedName>
        <fullName evidence="1">Uncharacterized protein</fullName>
    </submittedName>
</protein>
<dbReference type="EMBL" id="CAJJDM010000087">
    <property type="protein sequence ID" value="CAD8089707.1"/>
    <property type="molecule type" value="Genomic_DNA"/>
</dbReference>
<evidence type="ECO:0000313" key="2">
    <source>
        <dbReference type="Proteomes" id="UP000688137"/>
    </source>
</evidence>
<keyword evidence="2" id="KW-1185">Reference proteome</keyword>
<organism evidence="1 2">
    <name type="scientific">Paramecium primaurelia</name>
    <dbReference type="NCBI Taxonomy" id="5886"/>
    <lineage>
        <taxon>Eukaryota</taxon>
        <taxon>Sar</taxon>
        <taxon>Alveolata</taxon>
        <taxon>Ciliophora</taxon>
        <taxon>Intramacronucleata</taxon>
        <taxon>Oligohymenophorea</taxon>
        <taxon>Peniculida</taxon>
        <taxon>Parameciidae</taxon>
        <taxon>Paramecium</taxon>
    </lineage>
</organism>
<accession>A0A8S1N9M4</accession>
<evidence type="ECO:0000313" key="1">
    <source>
        <dbReference type="EMBL" id="CAD8089707.1"/>
    </source>
</evidence>
<sequence length="103" mass="11772">MASQAIAKDLYTYTNDESLSLMIYSIKGNQVCKDQRKSFNLCRSTPLGKHVEPEFCKDSALSFIDCFLGVQRNAKCHQQFQKVFDIAKTGQYAQESLEDYLKC</sequence>
<comment type="caution">
    <text evidence="1">The sequence shown here is derived from an EMBL/GenBank/DDBJ whole genome shotgun (WGS) entry which is preliminary data.</text>
</comment>
<dbReference type="OMA" id="NLCRSTV"/>
<dbReference type="AlphaFoldDB" id="A0A8S1N9M4"/>
<proteinExistence type="predicted"/>
<name>A0A8S1N9M4_PARPR</name>
<reference evidence="1" key="1">
    <citation type="submission" date="2021-01" db="EMBL/GenBank/DDBJ databases">
        <authorList>
            <consortium name="Genoscope - CEA"/>
            <person name="William W."/>
        </authorList>
    </citation>
    <scope>NUCLEOTIDE SEQUENCE</scope>
</reference>